<dbReference type="RefSeq" id="WP_067759469.1">
    <property type="nucleotide sequence ID" value="NZ_CP015772.1"/>
</dbReference>
<sequence>MIQKDASVFYRLNPNDIESISILKDASAAVYGFRSANGVVVVTTKKGQSGRFSLEYTGTYGLQNRSGVPTMADPVQYMTIANQMAERAGGPASGLVRSFSDSAINLYRNGTLTGTDWINMTMLKNAPQTQHTLSATGGSDRITFYSSLSYLYQDGLFKNNALKYNKYSLTNNISAKLTRDLKIKFNLDAIADDRHQPYVDVNNFFYTAWNMNPIQKPYWDEAQQYPQQSWLDYGWNPLILMDPNTVGYKKYNNLYANGLVDITYDAPFLKGLQLSFTGSYNYSNSDNDFYAKTYSLYADTSATYLQNNPKGNVQQSPSTITRQYFVTKQWMTRIKAEYRASFSGHNVDAMILAEQTESKGDNFNGQRDLALSVPYLFAGIMNANNNAGMNGGYPYDYVNRAYVGRLAYDYRSKYMAEVSFRYDGSSKFISTDQWGFFPVASAGWKISDEKFFRNADFLSFVDNLKFRASYGVLGDDGSAAYQFLTGYYYPATGGLGYTLNPQYLPAGAVFDGQFVSASQNKGIANPNLTWLTSKTFNVGLDYSMWKGMLGITAEYFVRNRSGLLGTRSAALPGIVGASLPQENLNNDQAHGFELTLTHHSTFGKFVLDATVNASYTRTYWTSRPGDAKQTNSYNNWRNNLVNRPADVTFMEQTAGQYQSWDQILNSPWYVPNGTLPGDFYYTDYAGIGQQSSASSTYNYGTFLINANGAYPLMNFGSSVGLRYRDLDLAMVWQGATMRYLQLPGEFTRFSVGQSKGNGIADFMNAWHPADPAADPYDPTQEWVPGYYPMNGNAIPTTTTSYYINGSYLRLKSIELGYSVPPAILKKSGISNVRFFVNAYNIWTLQKAPASMDPEHPGNNGEASGYAYPLNKAVSFGLDLKF</sequence>
<dbReference type="InterPro" id="IPR036942">
    <property type="entry name" value="Beta-barrel_TonB_sf"/>
</dbReference>
<dbReference type="NCBIfam" id="TIGR04056">
    <property type="entry name" value="OMP_RagA_SusC"/>
    <property type="match status" value="1"/>
</dbReference>
<dbReference type="KEGG" id="nia:A8C56_18750"/>
<organism evidence="5 6">
    <name type="scientific">Niabella ginsenosidivorans</name>
    <dbReference type="NCBI Taxonomy" id="1176587"/>
    <lineage>
        <taxon>Bacteria</taxon>
        <taxon>Pseudomonadati</taxon>
        <taxon>Bacteroidota</taxon>
        <taxon>Chitinophagia</taxon>
        <taxon>Chitinophagales</taxon>
        <taxon>Chitinophagaceae</taxon>
        <taxon>Niabella</taxon>
    </lineage>
</organism>
<dbReference type="InterPro" id="IPR023997">
    <property type="entry name" value="TonB-dep_OMP_SusC/RagA_CS"/>
</dbReference>
<dbReference type="EMBL" id="CP015772">
    <property type="protein sequence ID" value="ANH82743.1"/>
    <property type="molecule type" value="Genomic_DNA"/>
</dbReference>
<name>A0A1A9I5A8_9BACT</name>
<keyword evidence="6" id="KW-1185">Reference proteome</keyword>
<evidence type="ECO:0000313" key="5">
    <source>
        <dbReference type="EMBL" id="ANH82743.1"/>
    </source>
</evidence>
<evidence type="ECO:0000256" key="2">
    <source>
        <dbReference type="ARBA" id="ARBA00023136"/>
    </source>
</evidence>
<keyword evidence="3" id="KW-0998">Cell outer membrane</keyword>
<evidence type="ECO:0000256" key="1">
    <source>
        <dbReference type="ARBA" id="ARBA00004442"/>
    </source>
</evidence>
<dbReference type="SUPFAM" id="SSF56935">
    <property type="entry name" value="Porins"/>
    <property type="match status" value="1"/>
</dbReference>
<dbReference type="InterPro" id="IPR023996">
    <property type="entry name" value="TonB-dep_OMP_SusC/RagA"/>
</dbReference>
<dbReference type="GO" id="GO:0009279">
    <property type="term" value="C:cell outer membrane"/>
    <property type="evidence" value="ECO:0007669"/>
    <property type="project" value="UniProtKB-SubCell"/>
</dbReference>
<evidence type="ECO:0000313" key="6">
    <source>
        <dbReference type="Proteomes" id="UP000077667"/>
    </source>
</evidence>
<gene>
    <name evidence="5" type="ORF">A8C56_18750</name>
</gene>
<reference evidence="5 6" key="1">
    <citation type="submission" date="2016-05" db="EMBL/GenBank/DDBJ databases">
        <title>Niabella ginsenosidivorans BS26 whole genome sequencing.</title>
        <authorList>
            <person name="Im W.T."/>
            <person name="Siddiqi M.Z."/>
        </authorList>
    </citation>
    <scope>NUCLEOTIDE SEQUENCE [LARGE SCALE GENOMIC DNA]</scope>
    <source>
        <strain evidence="5 6">BS26</strain>
    </source>
</reference>
<dbReference type="Pfam" id="PF00593">
    <property type="entry name" value="TonB_dep_Rec_b-barrel"/>
    <property type="match status" value="1"/>
</dbReference>
<feature type="domain" description="TonB-dependent receptor-like beta-barrel" evidence="4">
    <location>
        <begin position="242"/>
        <end position="712"/>
    </location>
</feature>
<proteinExistence type="predicted"/>
<comment type="subcellular location">
    <subcellularLocation>
        <location evidence="1">Cell outer membrane</location>
    </subcellularLocation>
</comment>
<keyword evidence="2" id="KW-0472">Membrane</keyword>
<evidence type="ECO:0000259" key="4">
    <source>
        <dbReference type="Pfam" id="PF00593"/>
    </source>
</evidence>
<dbReference type="Gene3D" id="2.170.130.10">
    <property type="entry name" value="TonB-dependent receptor, plug domain"/>
    <property type="match status" value="1"/>
</dbReference>
<dbReference type="InterPro" id="IPR037066">
    <property type="entry name" value="Plug_dom_sf"/>
</dbReference>
<dbReference type="InterPro" id="IPR000531">
    <property type="entry name" value="Beta-barrel_TonB"/>
</dbReference>
<dbReference type="NCBIfam" id="TIGR04057">
    <property type="entry name" value="SusC_RagA_signa"/>
    <property type="match status" value="1"/>
</dbReference>
<dbReference type="Proteomes" id="UP000077667">
    <property type="component" value="Chromosome"/>
</dbReference>
<dbReference type="AlphaFoldDB" id="A0A1A9I5A8"/>
<accession>A0A1A9I5A8</accession>
<evidence type="ECO:0000256" key="3">
    <source>
        <dbReference type="ARBA" id="ARBA00023237"/>
    </source>
</evidence>
<dbReference type="STRING" id="1176587.A8C56_18750"/>
<protein>
    <recommendedName>
        <fullName evidence="4">TonB-dependent receptor-like beta-barrel domain-containing protein</fullName>
    </recommendedName>
</protein>
<dbReference type="Gene3D" id="2.40.170.20">
    <property type="entry name" value="TonB-dependent receptor, beta-barrel domain"/>
    <property type="match status" value="1"/>
</dbReference>